<dbReference type="Proteomes" id="UP000265768">
    <property type="component" value="Unassembled WGS sequence"/>
</dbReference>
<dbReference type="AlphaFoldDB" id="A0A3A4ASU7"/>
<evidence type="ECO:0000313" key="2">
    <source>
        <dbReference type="EMBL" id="RJL33110.1"/>
    </source>
</evidence>
<evidence type="ECO:0000256" key="1">
    <source>
        <dbReference type="SAM" id="MobiDB-lite"/>
    </source>
</evidence>
<name>A0A3A4ASU7_9ACTN</name>
<evidence type="ECO:0000313" key="3">
    <source>
        <dbReference type="Proteomes" id="UP000265768"/>
    </source>
</evidence>
<dbReference type="RefSeq" id="WP_119926070.1">
    <property type="nucleotide sequence ID" value="NZ_QZEY01000003.1"/>
</dbReference>
<dbReference type="EMBL" id="QZEY01000003">
    <property type="protein sequence ID" value="RJL33110.1"/>
    <property type="molecule type" value="Genomic_DNA"/>
</dbReference>
<proteinExistence type="predicted"/>
<dbReference type="OrthoDB" id="3540363at2"/>
<sequence>MDSTRRGSDGTAHVAADEGSEEGTAKMITQELESAIDLLAAEDPGEVPMPVLAEQVIELHRQMARLQAQIARRSAVRWKPRP</sequence>
<comment type="caution">
    <text evidence="2">The sequence shown here is derived from an EMBL/GenBank/DDBJ whole genome shotgun (WGS) entry which is preliminary data.</text>
</comment>
<reference evidence="2 3" key="1">
    <citation type="submission" date="2018-09" db="EMBL/GenBank/DDBJ databases">
        <title>YIM 75507 draft genome.</title>
        <authorList>
            <person name="Tang S."/>
            <person name="Feng Y."/>
        </authorList>
    </citation>
    <scope>NUCLEOTIDE SEQUENCE [LARGE SCALE GENOMIC DNA]</scope>
    <source>
        <strain evidence="2 3">YIM 75507</strain>
    </source>
</reference>
<accession>A0A3A4ASU7</accession>
<protein>
    <submittedName>
        <fullName evidence="2">Uncharacterized protein</fullName>
    </submittedName>
</protein>
<gene>
    <name evidence="2" type="ORF">D5H75_09645</name>
</gene>
<feature type="region of interest" description="Disordered" evidence="1">
    <location>
        <begin position="1"/>
        <end position="26"/>
    </location>
</feature>
<keyword evidence="3" id="KW-1185">Reference proteome</keyword>
<organism evidence="2 3">
    <name type="scientific">Bailinhaonella thermotolerans</name>
    <dbReference type="NCBI Taxonomy" id="1070861"/>
    <lineage>
        <taxon>Bacteria</taxon>
        <taxon>Bacillati</taxon>
        <taxon>Actinomycetota</taxon>
        <taxon>Actinomycetes</taxon>
        <taxon>Streptosporangiales</taxon>
        <taxon>Streptosporangiaceae</taxon>
        <taxon>Bailinhaonella</taxon>
    </lineage>
</organism>